<dbReference type="AlphaFoldDB" id="A0A1F7YG03"/>
<keyword evidence="1" id="KW-0812">Transmembrane</keyword>
<sequence length="218" mass="24332">MKKVIIYYDFIIVSLIVLAGFFSAENIYQLLSASIYYPILIYFLTLIIPRRQKAVVLPKEIEPVTKVIKPGEKEEKLEKLTKIKTGKIDKDRRVFLKIIGTAGATAFIFSIFGVKKAQAAFFGSVPGPGIVGLKDIAGNRIDPAQHHPTDGYKISRLDDSSPAYYGFTNKEAAWFIMKEDSSGNYTYAVGSSGFDTNWTNRNVAPPTGPTYGEFYDMF</sequence>
<evidence type="ECO:0000313" key="2">
    <source>
        <dbReference type="EMBL" id="OGM26274.1"/>
    </source>
</evidence>
<comment type="caution">
    <text evidence="2">The sequence shown here is derived from an EMBL/GenBank/DDBJ whole genome shotgun (WGS) entry which is preliminary data.</text>
</comment>
<feature type="transmembrane region" description="Helical" evidence="1">
    <location>
        <begin position="30"/>
        <end position="49"/>
    </location>
</feature>
<dbReference type="Proteomes" id="UP000179221">
    <property type="component" value="Unassembled WGS sequence"/>
</dbReference>
<dbReference type="EMBL" id="MGGL01000014">
    <property type="protein sequence ID" value="OGM26274.1"/>
    <property type="molecule type" value="Genomic_DNA"/>
</dbReference>
<feature type="transmembrane region" description="Helical" evidence="1">
    <location>
        <begin position="94"/>
        <end position="114"/>
    </location>
</feature>
<keyword evidence="1" id="KW-0472">Membrane</keyword>
<proteinExistence type="predicted"/>
<evidence type="ECO:0000256" key="1">
    <source>
        <dbReference type="SAM" id="Phobius"/>
    </source>
</evidence>
<keyword evidence="1" id="KW-1133">Transmembrane helix</keyword>
<evidence type="ECO:0000313" key="3">
    <source>
        <dbReference type="Proteomes" id="UP000179221"/>
    </source>
</evidence>
<name>A0A1F7YG03_9BACT</name>
<accession>A0A1F7YG03</accession>
<reference evidence="2 3" key="1">
    <citation type="journal article" date="2016" name="Nat. Commun.">
        <title>Thousands of microbial genomes shed light on interconnected biogeochemical processes in an aquifer system.</title>
        <authorList>
            <person name="Anantharaman K."/>
            <person name="Brown C.T."/>
            <person name="Hug L.A."/>
            <person name="Sharon I."/>
            <person name="Castelle C.J."/>
            <person name="Probst A.J."/>
            <person name="Thomas B.C."/>
            <person name="Singh A."/>
            <person name="Wilkins M.J."/>
            <person name="Karaoz U."/>
            <person name="Brodie E.L."/>
            <person name="Williams K.H."/>
            <person name="Hubbard S.S."/>
            <person name="Banfield J.F."/>
        </authorList>
    </citation>
    <scope>NUCLEOTIDE SEQUENCE [LARGE SCALE GENOMIC DNA]</scope>
</reference>
<protein>
    <submittedName>
        <fullName evidence="2">Uncharacterized protein</fullName>
    </submittedName>
</protein>
<feature type="transmembrane region" description="Helical" evidence="1">
    <location>
        <begin position="5"/>
        <end position="24"/>
    </location>
</feature>
<organism evidence="2 3">
    <name type="scientific">Candidatus Woesebacteria bacterium RIFCSPHIGHO2_01_FULL_40_22</name>
    <dbReference type="NCBI Taxonomy" id="1802499"/>
    <lineage>
        <taxon>Bacteria</taxon>
        <taxon>Candidatus Woeseibacteriota</taxon>
    </lineage>
</organism>
<gene>
    <name evidence="2" type="ORF">A2628_03660</name>
</gene>